<feature type="compositionally biased region" description="Basic residues" evidence="9">
    <location>
        <begin position="722"/>
        <end position="734"/>
    </location>
</feature>
<dbReference type="GO" id="GO:0005634">
    <property type="term" value="C:nucleus"/>
    <property type="evidence" value="ECO:0007669"/>
    <property type="project" value="UniProtKB-SubCell"/>
</dbReference>
<name>A0AA36CY67_9BILA</name>
<keyword evidence="8" id="KW-0539">Nucleus</keyword>
<protein>
    <submittedName>
        <fullName evidence="12">Uncharacterized protein</fullName>
    </submittedName>
</protein>
<comment type="subcellular location">
    <subcellularLocation>
        <location evidence="2">Endomembrane system</location>
    </subcellularLocation>
    <subcellularLocation>
        <location evidence="1">Nucleus</location>
    </subcellularLocation>
</comment>
<evidence type="ECO:0000256" key="7">
    <source>
        <dbReference type="ARBA" id="ARBA00023136"/>
    </source>
</evidence>
<keyword evidence="7" id="KW-0472">Membrane</keyword>
<evidence type="ECO:0000313" key="13">
    <source>
        <dbReference type="Proteomes" id="UP001177023"/>
    </source>
</evidence>
<sequence>MAVTQLYYHCGPKAQLGQVGKALVRLLRGPREVQYVVLLNVATMCETQPVLEGTFAISRNMFDPFLKSFFVRSSDPAFVKELKLHVLTSLVSESNVHIILRELQTYVSMSELAGGAVEAIGRCAVRVGAVSDSCLAGLVQLIASPNEEVVCAAVCVLKRLLHATAPVPLLSRLIRLIHTIQAPAARACVVWLVTTHVDKTISMAPDLLRILAKNFSNEHESVKSSFKDRAQFQLGSLSHVLNQRCSLYKDLSEFPETSSDPALRREANAVDHAQWLDVGEEAVEEEEDEDEDEDEESDEEGDDSDDEDDEEEEDAADEEGDDEEDDDDSDKLIFNVVEGGGIELSLGFPRTNQQNFTPLRFQVCNKGDVELSNIEVCPPTGMNTTGVTKIASLAAGAMTTLSLGVDFGDSGKKTEWSLTRDEGDARKFDLQIPLGEQVQPIKIPEAEVSLKGAWNDDHIYSVANLWKSGDKTFTGQTRSRKDIMVVTFEEGSVEDLVQTVYNWQLIQCLYMWVRVIGKSHDVEGADALNELHYPLTQVVVATLNASAQQVEEAGWRQAAADTLFKILLQAAHILSSSPAFPDATLIASHQIRSFCKNCRSPDISRLFKALNDKIREHSIWVLEKMSTRGIDLAEPLTLLRARQALADPASPIVIYHNQFARIWKMRAAALQRNDTLAAKKATAKAAPKEESEEPEDVKPTITSKQKKKQQNGHDEAEPVAVKGKKVKKAKKKKLNPSAAKGDSIDTVLDLRNMDWSD</sequence>
<feature type="non-terminal residue" evidence="12">
    <location>
        <position position="1"/>
    </location>
</feature>
<dbReference type="InterPro" id="IPR016024">
    <property type="entry name" value="ARM-type_fold"/>
</dbReference>
<dbReference type="InterPro" id="IPR005343">
    <property type="entry name" value="Noc2"/>
</dbReference>
<dbReference type="PANTHER" id="PTHR11134">
    <property type="entry name" value="ADAPTOR COMPLEX SUBUNIT BETA FAMILY MEMBER"/>
    <property type="match status" value="1"/>
</dbReference>
<proteinExistence type="inferred from homology"/>
<dbReference type="GO" id="GO:0030117">
    <property type="term" value="C:membrane coat"/>
    <property type="evidence" value="ECO:0007669"/>
    <property type="project" value="InterPro"/>
</dbReference>
<dbReference type="InterPro" id="IPR026739">
    <property type="entry name" value="AP_beta"/>
</dbReference>
<evidence type="ECO:0000256" key="1">
    <source>
        <dbReference type="ARBA" id="ARBA00004123"/>
    </source>
</evidence>
<dbReference type="InterPro" id="IPR029390">
    <property type="entry name" value="AP3B_C"/>
</dbReference>
<evidence type="ECO:0000256" key="8">
    <source>
        <dbReference type="ARBA" id="ARBA00023242"/>
    </source>
</evidence>
<dbReference type="GO" id="GO:0016192">
    <property type="term" value="P:vesicle-mediated transport"/>
    <property type="evidence" value="ECO:0007669"/>
    <property type="project" value="InterPro"/>
</dbReference>
<dbReference type="Pfam" id="PF14796">
    <property type="entry name" value="AP3B1_C"/>
    <property type="match status" value="1"/>
</dbReference>
<dbReference type="SUPFAM" id="SSF48371">
    <property type="entry name" value="ARM repeat"/>
    <property type="match status" value="1"/>
</dbReference>
<comment type="similarity">
    <text evidence="4">Belongs to the adaptor complexes large subunit family.</text>
</comment>
<evidence type="ECO:0000256" key="5">
    <source>
        <dbReference type="ARBA" id="ARBA00022448"/>
    </source>
</evidence>
<evidence type="ECO:0000256" key="6">
    <source>
        <dbReference type="ARBA" id="ARBA00022927"/>
    </source>
</evidence>
<dbReference type="Pfam" id="PF01602">
    <property type="entry name" value="Adaptin_N"/>
    <property type="match status" value="1"/>
</dbReference>
<evidence type="ECO:0000313" key="12">
    <source>
        <dbReference type="EMBL" id="CAJ0577542.1"/>
    </source>
</evidence>
<gene>
    <name evidence="12" type="ORF">MSPICULIGERA_LOCUS15814</name>
</gene>
<dbReference type="Pfam" id="PF03715">
    <property type="entry name" value="Noc2"/>
    <property type="match status" value="1"/>
</dbReference>
<keyword evidence="13" id="KW-1185">Reference proteome</keyword>
<evidence type="ECO:0000259" key="10">
    <source>
        <dbReference type="Pfam" id="PF01602"/>
    </source>
</evidence>
<evidence type="ECO:0000256" key="2">
    <source>
        <dbReference type="ARBA" id="ARBA00004308"/>
    </source>
</evidence>
<dbReference type="EMBL" id="CATQJA010002651">
    <property type="protein sequence ID" value="CAJ0577542.1"/>
    <property type="molecule type" value="Genomic_DNA"/>
</dbReference>
<reference evidence="12" key="1">
    <citation type="submission" date="2023-06" db="EMBL/GenBank/DDBJ databases">
        <authorList>
            <person name="Delattre M."/>
        </authorList>
    </citation>
    <scope>NUCLEOTIDE SEQUENCE</scope>
    <source>
        <strain evidence="12">AF72</strain>
    </source>
</reference>
<evidence type="ECO:0000256" key="9">
    <source>
        <dbReference type="SAM" id="MobiDB-lite"/>
    </source>
</evidence>
<dbReference type="Proteomes" id="UP001177023">
    <property type="component" value="Unassembled WGS sequence"/>
</dbReference>
<dbReference type="InterPro" id="IPR011989">
    <property type="entry name" value="ARM-like"/>
</dbReference>
<keyword evidence="5" id="KW-0813">Transport</keyword>
<feature type="domain" description="Clathrin/coatomer adaptor adaptin-like N-terminal" evidence="10">
    <location>
        <begin position="2"/>
        <end position="267"/>
    </location>
</feature>
<evidence type="ECO:0000259" key="11">
    <source>
        <dbReference type="Pfam" id="PF14796"/>
    </source>
</evidence>
<evidence type="ECO:0000256" key="3">
    <source>
        <dbReference type="ARBA" id="ARBA00005907"/>
    </source>
</evidence>
<keyword evidence="6" id="KW-0653">Protein transport</keyword>
<dbReference type="GO" id="GO:0012505">
    <property type="term" value="C:endomembrane system"/>
    <property type="evidence" value="ECO:0007669"/>
    <property type="project" value="UniProtKB-SubCell"/>
</dbReference>
<dbReference type="GO" id="GO:0006886">
    <property type="term" value="P:intracellular protein transport"/>
    <property type="evidence" value="ECO:0007669"/>
    <property type="project" value="InterPro"/>
</dbReference>
<dbReference type="AlphaFoldDB" id="A0AA36CY67"/>
<dbReference type="InterPro" id="IPR002553">
    <property type="entry name" value="Clathrin/coatomer_adapt-like_N"/>
</dbReference>
<comment type="similarity">
    <text evidence="3">Belongs to the NOC2 family.</text>
</comment>
<dbReference type="Gene3D" id="1.25.10.10">
    <property type="entry name" value="Leucine-rich Repeat Variant"/>
    <property type="match status" value="1"/>
</dbReference>
<organism evidence="12 13">
    <name type="scientific">Mesorhabditis spiculigera</name>
    <dbReference type="NCBI Taxonomy" id="96644"/>
    <lineage>
        <taxon>Eukaryota</taxon>
        <taxon>Metazoa</taxon>
        <taxon>Ecdysozoa</taxon>
        <taxon>Nematoda</taxon>
        <taxon>Chromadorea</taxon>
        <taxon>Rhabditida</taxon>
        <taxon>Rhabditina</taxon>
        <taxon>Rhabditomorpha</taxon>
        <taxon>Rhabditoidea</taxon>
        <taxon>Rhabditidae</taxon>
        <taxon>Mesorhabditinae</taxon>
        <taxon>Mesorhabditis</taxon>
    </lineage>
</organism>
<feature type="domain" description="AP-3 complex subunit beta C-terminal" evidence="11">
    <location>
        <begin position="333"/>
        <end position="410"/>
    </location>
</feature>
<feature type="region of interest" description="Disordered" evidence="9">
    <location>
        <begin position="281"/>
        <end position="329"/>
    </location>
</feature>
<feature type="region of interest" description="Disordered" evidence="9">
    <location>
        <begin position="679"/>
        <end position="757"/>
    </location>
</feature>
<comment type="caution">
    <text evidence="12">The sequence shown here is derived from an EMBL/GenBank/DDBJ whole genome shotgun (WGS) entry which is preliminary data.</text>
</comment>
<evidence type="ECO:0000256" key="4">
    <source>
        <dbReference type="ARBA" id="ARBA00006613"/>
    </source>
</evidence>
<accession>A0AA36CY67</accession>